<feature type="active site" description="Proton donor" evidence="8">
    <location>
        <position position="75"/>
    </location>
</feature>
<feature type="binding site" evidence="8">
    <location>
        <begin position="221"/>
        <end position="222"/>
    </location>
    <ligand>
        <name>substrate</name>
    </ligand>
</feature>
<gene>
    <name evidence="8 10" type="primary">dapF</name>
    <name evidence="10" type="ORF">ABSH63_02525</name>
</gene>
<feature type="active site" description="Proton acceptor" evidence="8">
    <location>
        <position position="220"/>
    </location>
</feature>
<feature type="site" description="Important for dimerization" evidence="8">
    <location>
        <position position="271"/>
    </location>
</feature>
<comment type="pathway">
    <text evidence="1 8">Amino-acid biosynthesis; L-lysine biosynthesis via DAP pathway; DL-2,6-diaminopimelate from LL-2,6-diaminopimelate: step 1/1.</text>
</comment>
<dbReference type="InterPro" id="IPR018510">
    <property type="entry name" value="DAP_epimerase_AS"/>
</dbReference>
<dbReference type="PANTHER" id="PTHR31689:SF0">
    <property type="entry name" value="DIAMINOPIMELATE EPIMERASE"/>
    <property type="match status" value="1"/>
</dbReference>
<evidence type="ECO:0000256" key="7">
    <source>
        <dbReference type="ARBA" id="ARBA00051712"/>
    </source>
</evidence>
<keyword evidence="5 8" id="KW-0457">Lysine biosynthesis</keyword>
<evidence type="ECO:0000256" key="3">
    <source>
        <dbReference type="ARBA" id="ARBA00013080"/>
    </source>
</evidence>
<proteinExistence type="inferred from homology"/>
<feature type="binding site" evidence="8">
    <location>
        <position position="160"/>
    </location>
    <ligand>
        <name>substrate</name>
    </ligand>
</feature>
<dbReference type="NCBIfam" id="TIGR00652">
    <property type="entry name" value="DapF"/>
    <property type="match status" value="1"/>
</dbReference>
<dbReference type="EC" id="5.1.1.7" evidence="3 8"/>
<organism evidence="10 11">
    <name type="scientific">Sinimarinibacterium thermocellulolyticum</name>
    <dbReference type="NCBI Taxonomy" id="3170016"/>
    <lineage>
        <taxon>Bacteria</taxon>
        <taxon>Pseudomonadati</taxon>
        <taxon>Pseudomonadota</taxon>
        <taxon>Gammaproteobacteria</taxon>
        <taxon>Nevskiales</taxon>
        <taxon>Nevskiaceae</taxon>
        <taxon>Sinimarinibacterium</taxon>
    </lineage>
</organism>
<evidence type="ECO:0000313" key="10">
    <source>
        <dbReference type="EMBL" id="MES0872893.1"/>
    </source>
</evidence>
<feature type="binding site" evidence="8">
    <location>
        <position position="46"/>
    </location>
    <ligand>
        <name>substrate</name>
    </ligand>
</feature>
<comment type="subunit">
    <text evidence="8">Homodimer.</text>
</comment>
<feature type="site" description="Could be important to modulate the pK values of the two catalytic cysteine residues" evidence="8">
    <location>
        <position position="162"/>
    </location>
</feature>
<evidence type="ECO:0000256" key="2">
    <source>
        <dbReference type="ARBA" id="ARBA00010219"/>
    </source>
</evidence>
<evidence type="ECO:0000256" key="5">
    <source>
        <dbReference type="ARBA" id="ARBA00023154"/>
    </source>
</evidence>
<protein>
    <recommendedName>
        <fullName evidence="3 8">Diaminopimelate epimerase</fullName>
        <shortName evidence="8">DAP epimerase</shortName>
        <ecNumber evidence="3 8">5.1.1.7</ecNumber>
    </recommendedName>
    <alternativeName>
        <fullName evidence="8">PLP-independent amino acid racemase</fullName>
    </alternativeName>
</protein>
<dbReference type="EMBL" id="JBEPIJ010000002">
    <property type="protein sequence ID" value="MES0872893.1"/>
    <property type="molecule type" value="Genomic_DNA"/>
</dbReference>
<dbReference type="Proteomes" id="UP001465331">
    <property type="component" value="Unassembled WGS sequence"/>
</dbReference>
<dbReference type="Gene3D" id="3.10.310.10">
    <property type="entry name" value="Diaminopimelate Epimerase, Chain A, domain 1"/>
    <property type="match status" value="2"/>
</dbReference>
<keyword evidence="4 8" id="KW-0028">Amino-acid biosynthesis</keyword>
<keyword evidence="8" id="KW-0963">Cytoplasm</keyword>
<dbReference type="RefSeq" id="WP_352887167.1">
    <property type="nucleotide sequence ID" value="NZ_JBEPIJ010000002.1"/>
</dbReference>
<feature type="site" description="Could be important to modulate the pK values of the two catalytic cysteine residues" evidence="8">
    <location>
        <position position="211"/>
    </location>
</feature>
<name>A0ABV2A6K7_9GAMM</name>
<feature type="binding site" evidence="8">
    <location>
        <position position="193"/>
    </location>
    <ligand>
        <name>substrate</name>
    </ligand>
</feature>
<keyword evidence="11" id="KW-1185">Reference proteome</keyword>
<evidence type="ECO:0000256" key="4">
    <source>
        <dbReference type="ARBA" id="ARBA00022605"/>
    </source>
</evidence>
<dbReference type="GO" id="GO:0008837">
    <property type="term" value="F:diaminopimelate epimerase activity"/>
    <property type="evidence" value="ECO:0007669"/>
    <property type="project" value="UniProtKB-EC"/>
</dbReference>
<comment type="function">
    <text evidence="8">Catalyzes the stereoinversion of LL-2,6-diaminopimelate (L,L-DAP) to meso-diaminopimelate (meso-DAP), a precursor of L-lysine and an essential component of the bacterial peptidoglycan.</text>
</comment>
<evidence type="ECO:0000256" key="9">
    <source>
        <dbReference type="PROSITE-ProRule" id="PRU10125"/>
    </source>
</evidence>
<dbReference type="PROSITE" id="PS01326">
    <property type="entry name" value="DAP_EPIMERASE"/>
    <property type="match status" value="1"/>
</dbReference>
<dbReference type="PANTHER" id="PTHR31689">
    <property type="entry name" value="DIAMINOPIMELATE EPIMERASE, CHLOROPLASTIC"/>
    <property type="match status" value="1"/>
</dbReference>
<evidence type="ECO:0000313" key="11">
    <source>
        <dbReference type="Proteomes" id="UP001465331"/>
    </source>
</evidence>
<feature type="binding site" evidence="8">
    <location>
        <begin position="211"/>
        <end position="212"/>
    </location>
    <ligand>
        <name>substrate</name>
    </ligand>
</feature>
<accession>A0ABV2A6K7</accession>
<evidence type="ECO:0000256" key="1">
    <source>
        <dbReference type="ARBA" id="ARBA00005196"/>
    </source>
</evidence>
<dbReference type="SUPFAM" id="SSF54506">
    <property type="entry name" value="Diaminopimelate epimerase-like"/>
    <property type="match status" value="1"/>
</dbReference>
<comment type="catalytic activity">
    <reaction evidence="7 8">
        <text>(2S,6S)-2,6-diaminopimelate = meso-2,6-diaminopimelate</text>
        <dbReference type="Rhea" id="RHEA:15393"/>
        <dbReference type="ChEBI" id="CHEBI:57609"/>
        <dbReference type="ChEBI" id="CHEBI:57791"/>
        <dbReference type="EC" id="5.1.1.7"/>
    </reaction>
</comment>
<comment type="similarity">
    <text evidence="2 8">Belongs to the diaminopimelate epimerase family.</text>
</comment>
<reference evidence="10 11" key="1">
    <citation type="submission" date="2024-06" db="EMBL/GenBank/DDBJ databases">
        <authorList>
            <person name="Li Z."/>
            <person name="Jiang Y."/>
        </authorList>
    </citation>
    <scope>NUCLEOTIDE SEQUENCE [LARGE SCALE GENOMIC DNA]</scope>
    <source>
        <strain evidence="10 11">HSW-8</strain>
    </source>
</reference>
<comment type="caution">
    <text evidence="10">The sequence shown here is derived from an EMBL/GenBank/DDBJ whole genome shotgun (WGS) entry which is preliminary data.</text>
</comment>
<evidence type="ECO:0000256" key="8">
    <source>
        <dbReference type="HAMAP-Rule" id="MF_00197"/>
    </source>
</evidence>
<dbReference type="HAMAP" id="MF_00197">
    <property type="entry name" value="DAP_epimerase"/>
    <property type="match status" value="1"/>
</dbReference>
<dbReference type="InterPro" id="IPR001653">
    <property type="entry name" value="DAP_epimerase_DapF"/>
</dbReference>
<evidence type="ECO:0000256" key="6">
    <source>
        <dbReference type="ARBA" id="ARBA00023235"/>
    </source>
</evidence>
<feature type="binding site" evidence="8">
    <location>
        <position position="66"/>
    </location>
    <ligand>
        <name>substrate</name>
    </ligand>
</feature>
<comment type="subcellular location">
    <subcellularLocation>
        <location evidence="8">Cytoplasm</location>
    </subcellularLocation>
</comment>
<dbReference type="Pfam" id="PF01678">
    <property type="entry name" value="DAP_epimerase"/>
    <property type="match status" value="2"/>
</dbReference>
<feature type="active site" evidence="9">
    <location>
        <position position="75"/>
    </location>
</feature>
<feature type="binding site" evidence="8">
    <location>
        <begin position="76"/>
        <end position="77"/>
    </location>
    <ligand>
        <name>substrate</name>
    </ligand>
</feature>
<keyword evidence="6 8" id="KW-0413">Isomerase</keyword>
<feature type="binding site" evidence="8">
    <location>
        <position position="13"/>
    </location>
    <ligand>
        <name>substrate</name>
    </ligand>
</feature>
<sequence length="279" mass="30129">MKLRFTKMHGAGNDFVVIDATCQAFRPTPALLHRLADRRFGVGCDQILVVEPPSAPDVDFDYRIYNADGSESGQCGNGARALARYVREAGLSDRRQIRVRTATATMQIETVGDGLYCVDMGVPQFDPAQIPFDAAARADRYALTLSGDASLEIGAVSMGNPHAVTRVDDVDTAPVEQVGRLLQAHPSFPQSVNVGFLQIVDRAHARLRVYERGVGETLACGSGACAAAVIGRVWGLLDARVEMQLKGGILTIEWQGQDSPVRMTGPAETVFTGEIEWPN</sequence>